<keyword evidence="7" id="KW-0175">Coiled coil</keyword>
<evidence type="ECO:0000256" key="2">
    <source>
        <dbReference type="ARBA" id="ARBA00022695"/>
    </source>
</evidence>
<keyword evidence="6" id="KW-0511">Multifunctional enzyme</keyword>
<keyword evidence="2" id="KW-0548">Nucleotidyltransferase</keyword>
<keyword evidence="5" id="KW-0695">RNA-directed DNA polymerase</keyword>
<dbReference type="CDD" id="cd09274">
    <property type="entry name" value="RNase_HI_RT_Ty3"/>
    <property type="match status" value="1"/>
</dbReference>
<dbReference type="InterPro" id="IPR021109">
    <property type="entry name" value="Peptidase_aspartic_dom_sf"/>
</dbReference>
<evidence type="ECO:0000256" key="7">
    <source>
        <dbReference type="SAM" id="Coils"/>
    </source>
</evidence>
<dbReference type="Pfam" id="PF23055">
    <property type="entry name" value="DUF7041"/>
    <property type="match status" value="1"/>
</dbReference>
<dbReference type="CDD" id="cd01647">
    <property type="entry name" value="RT_LTR"/>
    <property type="match status" value="1"/>
</dbReference>
<dbReference type="FunFam" id="3.10.20.370:FF:000001">
    <property type="entry name" value="Retrovirus-related Pol polyprotein from transposon 17.6-like protein"/>
    <property type="match status" value="1"/>
</dbReference>
<dbReference type="InterPro" id="IPR041577">
    <property type="entry name" value="RT_RNaseH_2"/>
</dbReference>
<keyword evidence="1" id="KW-0808">Transferase</keyword>
<organism evidence="9 10">
    <name type="scientific">Araneus ventricosus</name>
    <name type="common">Orbweaver spider</name>
    <name type="synonym">Epeira ventricosa</name>
    <dbReference type="NCBI Taxonomy" id="182803"/>
    <lineage>
        <taxon>Eukaryota</taxon>
        <taxon>Metazoa</taxon>
        <taxon>Ecdysozoa</taxon>
        <taxon>Arthropoda</taxon>
        <taxon>Chelicerata</taxon>
        <taxon>Arachnida</taxon>
        <taxon>Araneae</taxon>
        <taxon>Araneomorphae</taxon>
        <taxon>Entelegynae</taxon>
        <taxon>Araneoidea</taxon>
        <taxon>Araneidae</taxon>
        <taxon>Araneus</taxon>
    </lineage>
</organism>
<dbReference type="InterPro" id="IPR043502">
    <property type="entry name" value="DNA/RNA_pol_sf"/>
</dbReference>
<evidence type="ECO:0000256" key="6">
    <source>
        <dbReference type="ARBA" id="ARBA00023268"/>
    </source>
</evidence>
<dbReference type="SUPFAM" id="SSF56672">
    <property type="entry name" value="DNA/RNA polymerases"/>
    <property type="match status" value="1"/>
</dbReference>
<protein>
    <submittedName>
        <fullName evidence="9">Retrovirus-related Pol polyprotein from transposon 297</fullName>
    </submittedName>
</protein>
<dbReference type="Pfam" id="PF17919">
    <property type="entry name" value="RT_RNaseH_2"/>
    <property type="match status" value="1"/>
</dbReference>
<dbReference type="InterPro" id="IPR000477">
    <property type="entry name" value="RT_dom"/>
</dbReference>
<feature type="non-terminal residue" evidence="9">
    <location>
        <position position="1"/>
    </location>
</feature>
<keyword evidence="4" id="KW-0255">Endonuclease</keyword>
<feature type="domain" description="Reverse transcriptase" evidence="8">
    <location>
        <begin position="357"/>
        <end position="532"/>
    </location>
</feature>
<sequence length="837" mass="93892">LWFSQIESQFLISGISQEETKFHHVVAILEEDILSYVSDLVRCRPNDNPYTQLKNRLITQPADSESVRLRNLLSDMQLGDKKPSQLLHEMQDLSFGKIEESVLRMLWFQRLPIITQQILSASTDKLASLALTADKIAEVSGVGTCVNSVEVESARLNRLEAQISELTSAVQQVQSNYKRFRNASPHRSGASVSVFPANRSDKCNRSALKLVAANGSSISIFGIKNKCLDLGFGRLFNWNFIVADVSRPILGADFLERYGLLVDIKNKKWIDVERNQTTRGHLSFGSSLGITVLSGDTQFHKLLSKFPNLTNPSLNIVPKSHGTTHCILTKGPPVSSRARRLTPEKLKAVKTEFKNLVAQGICRPSKSPWASPIHLVPKKTEWRICGDYRRLNAVTEPDRYPLPHIQDFASELGGKTVFSKLDLKRAYYQIPVEAEDVQKAAQITPCGLYEFLYMPFGLRNAAQTFQRFLDDILRDLNCFAYLDDILIASIDHASHYRDLEQVFQRLNEKGLVLNIEKCIFGADKLPFLGCEVSKDGISPSKEKVESLVNYPQPQDGKKKRDKTTIDWSEAAVQAFQTCKNSIAQAALLAHPNSEAKLSLVVDASYTGIAGTLQQTYLKNTQPLAFFSRKLTPAESRYSTYDRELLAVYSSIKHFRHFLEGRDFIIYTDHKPLTFAFQQMGDKTSPRQQRHLEFISQFGTDIRYISGIQNTVADALSRIDEIGIPSEIDYEEIARAQTDDEELLTLQGAHSNLVFKTISLEPHGTPLHCDVSTGNIRPCVPKSFRTTIINAIHSLAHSGAKATANAVKQLFVDIFEKGLHRILQTVHPLPNVESQSSC</sequence>
<dbReference type="PROSITE" id="PS50878">
    <property type="entry name" value="RT_POL"/>
    <property type="match status" value="1"/>
</dbReference>
<dbReference type="SUPFAM" id="SSF50630">
    <property type="entry name" value="Acid proteases"/>
    <property type="match status" value="1"/>
</dbReference>
<reference evidence="9 10" key="1">
    <citation type="journal article" date="2019" name="Sci. Rep.">
        <title>Orb-weaving spider Araneus ventricosus genome elucidates the spidroin gene catalogue.</title>
        <authorList>
            <person name="Kono N."/>
            <person name="Nakamura H."/>
            <person name="Ohtoshi R."/>
            <person name="Moran D.A.P."/>
            <person name="Shinohara A."/>
            <person name="Yoshida Y."/>
            <person name="Fujiwara M."/>
            <person name="Mori M."/>
            <person name="Tomita M."/>
            <person name="Arakawa K."/>
        </authorList>
    </citation>
    <scope>NUCLEOTIDE SEQUENCE [LARGE SCALE GENOMIC DNA]</scope>
</reference>
<evidence type="ECO:0000256" key="4">
    <source>
        <dbReference type="ARBA" id="ARBA00022759"/>
    </source>
</evidence>
<evidence type="ECO:0000259" key="8">
    <source>
        <dbReference type="PROSITE" id="PS50878"/>
    </source>
</evidence>
<dbReference type="EMBL" id="BGPR01007738">
    <property type="protein sequence ID" value="GBN29133.1"/>
    <property type="molecule type" value="Genomic_DNA"/>
</dbReference>
<evidence type="ECO:0000256" key="3">
    <source>
        <dbReference type="ARBA" id="ARBA00022722"/>
    </source>
</evidence>
<keyword evidence="3" id="KW-0540">Nuclease</keyword>
<dbReference type="OrthoDB" id="1227411at2759"/>
<dbReference type="InterPro" id="IPR043128">
    <property type="entry name" value="Rev_trsase/Diguanyl_cyclase"/>
</dbReference>
<dbReference type="Gene3D" id="3.10.10.10">
    <property type="entry name" value="HIV Type 1 Reverse Transcriptase, subunit A, domain 1"/>
    <property type="match status" value="1"/>
</dbReference>
<evidence type="ECO:0000256" key="5">
    <source>
        <dbReference type="ARBA" id="ARBA00022918"/>
    </source>
</evidence>
<evidence type="ECO:0000256" key="1">
    <source>
        <dbReference type="ARBA" id="ARBA00022679"/>
    </source>
</evidence>
<dbReference type="InterPro" id="IPR050951">
    <property type="entry name" value="Retrovirus_Pol_polyprotein"/>
</dbReference>
<gene>
    <name evidence="9" type="primary">pol_2119</name>
    <name evidence="9" type="ORF">AVEN_92035_1</name>
</gene>
<dbReference type="Proteomes" id="UP000499080">
    <property type="component" value="Unassembled WGS sequence"/>
</dbReference>
<dbReference type="Gene3D" id="3.30.70.270">
    <property type="match status" value="1"/>
</dbReference>
<feature type="coiled-coil region" evidence="7">
    <location>
        <begin position="149"/>
        <end position="183"/>
    </location>
</feature>
<dbReference type="PANTHER" id="PTHR37984">
    <property type="entry name" value="PROTEIN CBG26694"/>
    <property type="match status" value="1"/>
</dbReference>
<dbReference type="Gene3D" id="3.10.20.370">
    <property type="match status" value="1"/>
</dbReference>
<dbReference type="InterPro" id="IPR055469">
    <property type="entry name" value="DUF7041"/>
</dbReference>
<accession>A0A4Y2MR04</accession>
<comment type="caution">
    <text evidence="9">The sequence shown here is derived from an EMBL/GenBank/DDBJ whole genome shotgun (WGS) entry which is preliminary data.</text>
</comment>
<proteinExistence type="predicted"/>
<name>A0A4Y2MR04_ARAVE</name>
<dbReference type="AlphaFoldDB" id="A0A4Y2MR04"/>
<evidence type="ECO:0000313" key="10">
    <source>
        <dbReference type="Proteomes" id="UP000499080"/>
    </source>
</evidence>
<dbReference type="GO" id="GO:0004519">
    <property type="term" value="F:endonuclease activity"/>
    <property type="evidence" value="ECO:0007669"/>
    <property type="project" value="UniProtKB-KW"/>
</dbReference>
<keyword evidence="10" id="KW-1185">Reference proteome</keyword>
<dbReference type="Pfam" id="PF00078">
    <property type="entry name" value="RVT_1"/>
    <property type="match status" value="1"/>
</dbReference>
<keyword evidence="4" id="KW-0378">Hydrolase</keyword>
<dbReference type="GO" id="GO:0003964">
    <property type="term" value="F:RNA-directed DNA polymerase activity"/>
    <property type="evidence" value="ECO:0007669"/>
    <property type="project" value="UniProtKB-KW"/>
</dbReference>
<evidence type="ECO:0000313" key="9">
    <source>
        <dbReference type="EMBL" id="GBN29133.1"/>
    </source>
</evidence>
<dbReference type="PANTHER" id="PTHR37984:SF5">
    <property type="entry name" value="PROTEIN NYNRIN-LIKE"/>
    <property type="match status" value="1"/>
</dbReference>